<dbReference type="GO" id="GO:0005886">
    <property type="term" value="C:plasma membrane"/>
    <property type="evidence" value="ECO:0007669"/>
    <property type="project" value="UniProtKB-SubCell"/>
</dbReference>
<comment type="function">
    <text evidence="8">Mediates influx of magnesium ions.</text>
</comment>
<dbReference type="SUPFAM" id="SSF144083">
    <property type="entry name" value="Magnesium transport protein CorA, transmembrane region"/>
    <property type="match status" value="1"/>
</dbReference>
<dbReference type="GO" id="GO:0015095">
    <property type="term" value="F:magnesium ion transmembrane transporter activity"/>
    <property type="evidence" value="ECO:0007669"/>
    <property type="project" value="UniProtKB-UniRule"/>
</dbReference>
<keyword evidence="5 8" id="KW-0812">Transmembrane</keyword>
<accession>A0A1I6UPS4</accession>
<gene>
    <name evidence="8" type="primary">corA</name>
    <name evidence="9" type="ORF">SAMN04487906_2631</name>
</gene>
<evidence type="ECO:0000256" key="6">
    <source>
        <dbReference type="ARBA" id="ARBA00022989"/>
    </source>
</evidence>
<keyword evidence="8" id="KW-0406">Ion transport</keyword>
<dbReference type="NCBIfam" id="TIGR00383">
    <property type="entry name" value="corA"/>
    <property type="match status" value="1"/>
</dbReference>
<evidence type="ECO:0000256" key="8">
    <source>
        <dbReference type="RuleBase" id="RU362010"/>
    </source>
</evidence>
<dbReference type="InterPro" id="IPR004488">
    <property type="entry name" value="Mg/Co-transport_prot_CorA"/>
</dbReference>
<dbReference type="InterPro" id="IPR045863">
    <property type="entry name" value="CorA_TM1_TM2"/>
</dbReference>
<dbReference type="GO" id="GO:0015087">
    <property type="term" value="F:cobalt ion transmembrane transporter activity"/>
    <property type="evidence" value="ECO:0007669"/>
    <property type="project" value="UniProtKB-UniRule"/>
</dbReference>
<evidence type="ECO:0000256" key="3">
    <source>
        <dbReference type="ARBA" id="ARBA00022448"/>
    </source>
</evidence>
<sequence length="363" mass="42787">MTKKKLNLKSAIQKQFRSQRQIGKAPGTITYMGNREDGTYAITVIDYSDNLFDFQTLTRVEDALAFKEQVNVTWFNVYGLSNEKEIDKLGNYFNINPLVLEDIVNTNQRPKIDEYDDYVFATLKMLYLNKDYEISTEHCAIILSEHNVLLFQEIELDVFEGVRDRIKNKFGRIRTRQADYLFFALIDAIIDQYFVVTENIAAKIDLLEEEVYNHPSQETAEKIQRLKKEVLSVRKWVVPVKDLVNRIIESEHPLVTKETKLFLRDALDHSIQINENIQLYRELITNLMEVYMTNMSNKMNEVMKVLTIIATIFIPLTFIAGIYGMNFKNMPELESEYGYFYVLGIMFLILIVMIIYFKRKRWF</sequence>
<evidence type="ECO:0000256" key="4">
    <source>
        <dbReference type="ARBA" id="ARBA00022475"/>
    </source>
</evidence>
<comment type="similarity">
    <text evidence="2 8">Belongs to the CorA metal ion transporter (MIT) (TC 1.A.35) family.</text>
</comment>
<keyword evidence="6 8" id="KW-1133">Transmembrane helix</keyword>
<protein>
    <recommendedName>
        <fullName evidence="8">Magnesium transport protein CorA</fullName>
    </recommendedName>
</protein>
<dbReference type="GO" id="GO:0050897">
    <property type="term" value="F:cobalt ion binding"/>
    <property type="evidence" value="ECO:0007669"/>
    <property type="project" value="TreeGrafter"/>
</dbReference>
<dbReference type="Gene3D" id="1.20.58.340">
    <property type="entry name" value="Magnesium transport protein CorA, transmembrane region"/>
    <property type="match status" value="2"/>
</dbReference>
<dbReference type="AlphaFoldDB" id="A0A1I6UPS4"/>
<dbReference type="Pfam" id="PF01544">
    <property type="entry name" value="CorA"/>
    <property type="match status" value="1"/>
</dbReference>
<keyword evidence="3 8" id="KW-0813">Transport</keyword>
<evidence type="ECO:0000256" key="1">
    <source>
        <dbReference type="ARBA" id="ARBA00004651"/>
    </source>
</evidence>
<dbReference type="SUPFAM" id="SSF143865">
    <property type="entry name" value="CorA soluble domain-like"/>
    <property type="match status" value="1"/>
</dbReference>
<keyword evidence="8" id="KW-0460">Magnesium</keyword>
<dbReference type="PANTHER" id="PTHR46494">
    <property type="entry name" value="CORA FAMILY METAL ION TRANSPORTER (EUROFUNG)"/>
    <property type="match status" value="1"/>
</dbReference>
<dbReference type="PANTHER" id="PTHR46494:SF1">
    <property type="entry name" value="CORA FAMILY METAL ION TRANSPORTER (EUROFUNG)"/>
    <property type="match status" value="1"/>
</dbReference>
<evidence type="ECO:0000313" key="10">
    <source>
        <dbReference type="Proteomes" id="UP000183209"/>
    </source>
</evidence>
<reference evidence="9 10" key="1">
    <citation type="submission" date="2016-10" db="EMBL/GenBank/DDBJ databases">
        <authorList>
            <person name="de Groot N.N."/>
        </authorList>
    </citation>
    <scope>NUCLEOTIDE SEQUENCE [LARGE SCALE GENOMIC DNA]</scope>
    <source>
        <strain evidence="9 10">CGMCC 1.6114</strain>
    </source>
</reference>
<dbReference type="CDD" id="cd12828">
    <property type="entry name" value="TmCorA-like_1"/>
    <property type="match status" value="1"/>
</dbReference>
<evidence type="ECO:0000256" key="2">
    <source>
        <dbReference type="ARBA" id="ARBA00009765"/>
    </source>
</evidence>
<dbReference type="Gene3D" id="3.30.460.20">
    <property type="entry name" value="CorA soluble domain-like"/>
    <property type="match status" value="1"/>
</dbReference>
<comment type="subcellular location">
    <subcellularLocation>
        <location evidence="1">Cell membrane</location>
        <topology evidence="1">Multi-pass membrane protein</topology>
    </subcellularLocation>
    <subcellularLocation>
        <location evidence="8">Membrane</location>
        <topology evidence="8">Multi-pass membrane protein</topology>
    </subcellularLocation>
</comment>
<dbReference type="InterPro" id="IPR045861">
    <property type="entry name" value="CorA_cytoplasmic_dom"/>
</dbReference>
<name>A0A1I6UPS4_9FLAO</name>
<dbReference type="OrthoDB" id="9803416at2"/>
<dbReference type="InterPro" id="IPR002523">
    <property type="entry name" value="MgTranspt_CorA/ZnTranspt_ZntB"/>
</dbReference>
<feature type="transmembrane region" description="Helical" evidence="8">
    <location>
        <begin position="337"/>
        <end position="357"/>
    </location>
</feature>
<dbReference type="GO" id="GO:0000287">
    <property type="term" value="F:magnesium ion binding"/>
    <property type="evidence" value="ECO:0007669"/>
    <property type="project" value="TreeGrafter"/>
</dbReference>
<evidence type="ECO:0000313" key="9">
    <source>
        <dbReference type="EMBL" id="SFT03418.1"/>
    </source>
</evidence>
<evidence type="ECO:0000256" key="5">
    <source>
        <dbReference type="ARBA" id="ARBA00022692"/>
    </source>
</evidence>
<dbReference type="EMBL" id="FPAG01000007">
    <property type="protein sequence ID" value="SFT03418.1"/>
    <property type="molecule type" value="Genomic_DNA"/>
</dbReference>
<keyword evidence="7 8" id="KW-0472">Membrane</keyword>
<keyword evidence="4 8" id="KW-1003">Cell membrane</keyword>
<dbReference type="RefSeq" id="WP_038263863.1">
    <property type="nucleotide sequence ID" value="NZ_FPAG01000007.1"/>
</dbReference>
<feature type="transmembrane region" description="Helical" evidence="8">
    <location>
        <begin position="305"/>
        <end position="325"/>
    </location>
</feature>
<dbReference type="FunFam" id="1.20.58.340:FF:000012">
    <property type="entry name" value="Magnesium transport protein CorA"/>
    <property type="match status" value="1"/>
</dbReference>
<organism evidence="9 10">
    <name type="scientific">Zhouia amylolytica</name>
    <dbReference type="NCBI Taxonomy" id="376730"/>
    <lineage>
        <taxon>Bacteria</taxon>
        <taxon>Pseudomonadati</taxon>
        <taxon>Bacteroidota</taxon>
        <taxon>Flavobacteriia</taxon>
        <taxon>Flavobacteriales</taxon>
        <taxon>Flavobacteriaceae</taxon>
        <taxon>Zhouia</taxon>
    </lineage>
</organism>
<proteinExistence type="inferred from homology"/>
<evidence type="ECO:0000256" key="7">
    <source>
        <dbReference type="ARBA" id="ARBA00023136"/>
    </source>
</evidence>
<dbReference type="Proteomes" id="UP000183209">
    <property type="component" value="Unassembled WGS sequence"/>
</dbReference>